<evidence type="ECO:0000313" key="3">
    <source>
        <dbReference type="EMBL" id="CAF0911606.1"/>
    </source>
</evidence>
<evidence type="ECO:0000259" key="2">
    <source>
        <dbReference type="Pfam" id="PF03732"/>
    </source>
</evidence>
<feature type="compositionally biased region" description="Low complexity" evidence="1">
    <location>
        <begin position="507"/>
        <end position="523"/>
    </location>
</feature>
<dbReference type="PANTHER" id="PTHR33223:SF6">
    <property type="entry name" value="CCHC-TYPE DOMAIN-CONTAINING PROTEIN"/>
    <property type="match status" value="1"/>
</dbReference>
<feature type="region of interest" description="Disordered" evidence="1">
    <location>
        <begin position="456"/>
        <end position="481"/>
    </location>
</feature>
<reference evidence="3" key="1">
    <citation type="submission" date="2021-02" db="EMBL/GenBank/DDBJ databases">
        <authorList>
            <person name="Nowell W R."/>
        </authorList>
    </citation>
    <scope>NUCLEOTIDE SEQUENCE</scope>
</reference>
<protein>
    <recommendedName>
        <fullName evidence="2">Retrotransposon gag domain-containing protein</fullName>
    </recommendedName>
</protein>
<dbReference type="EMBL" id="CAJOBA010003716">
    <property type="protein sequence ID" value="CAF3690610.1"/>
    <property type="molecule type" value="Genomic_DNA"/>
</dbReference>
<evidence type="ECO:0000256" key="1">
    <source>
        <dbReference type="SAM" id="MobiDB-lite"/>
    </source>
</evidence>
<proteinExistence type="predicted"/>
<feature type="domain" description="Retrotransposon gag" evidence="2">
    <location>
        <begin position="315"/>
        <end position="398"/>
    </location>
</feature>
<dbReference type="AlphaFoldDB" id="A0A8S2DDA5"/>
<dbReference type="PANTHER" id="PTHR33223">
    <property type="entry name" value="CCHC-TYPE DOMAIN-CONTAINING PROTEIN"/>
    <property type="match status" value="1"/>
</dbReference>
<name>A0A8S2DDA5_9BILA</name>
<gene>
    <name evidence="3" type="ORF">OVA965_LOCUS10151</name>
    <name evidence="4" type="ORF">TMI583_LOCUS10147</name>
</gene>
<evidence type="ECO:0000313" key="5">
    <source>
        <dbReference type="Proteomes" id="UP000677228"/>
    </source>
</evidence>
<feature type="region of interest" description="Disordered" evidence="1">
    <location>
        <begin position="494"/>
        <end position="549"/>
    </location>
</feature>
<dbReference type="Proteomes" id="UP000682733">
    <property type="component" value="Unassembled WGS sequence"/>
</dbReference>
<dbReference type="Proteomes" id="UP000677228">
    <property type="component" value="Unassembled WGS sequence"/>
</dbReference>
<evidence type="ECO:0000313" key="4">
    <source>
        <dbReference type="EMBL" id="CAF3690610.1"/>
    </source>
</evidence>
<dbReference type="EMBL" id="CAJNOK010003715">
    <property type="protein sequence ID" value="CAF0911606.1"/>
    <property type="molecule type" value="Genomic_DNA"/>
</dbReference>
<dbReference type="InterPro" id="IPR005162">
    <property type="entry name" value="Retrotrans_gag_dom"/>
</dbReference>
<feature type="compositionally biased region" description="Polar residues" evidence="1">
    <location>
        <begin position="524"/>
        <end position="536"/>
    </location>
</feature>
<organism evidence="3 5">
    <name type="scientific">Didymodactylos carnosus</name>
    <dbReference type="NCBI Taxonomy" id="1234261"/>
    <lineage>
        <taxon>Eukaryota</taxon>
        <taxon>Metazoa</taxon>
        <taxon>Spiralia</taxon>
        <taxon>Gnathifera</taxon>
        <taxon>Rotifera</taxon>
        <taxon>Eurotatoria</taxon>
        <taxon>Bdelloidea</taxon>
        <taxon>Philodinida</taxon>
        <taxon>Philodinidae</taxon>
        <taxon>Didymodactylos</taxon>
    </lineage>
</organism>
<accession>A0A8S2DDA5</accession>
<comment type="caution">
    <text evidence="3">The sequence shown here is derived from an EMBL/GenBank/DDBJ whole genome shotgun (WGS) entry which is preliminary data.</text>
</comment>
<sequence>MTRDRADACLLPVSDEINELLLCPQLRPTISLQTAKNDTHRLSSPFRLFNTSHPSNSVSDTSTDLNPISFDNLPEEEEGTHFMGQQQQLEEENQTELTQLNQAFQGAKLIEEQILETIPEFKATDADEASQWLTGVESVFRKLNYQPLSWPLEASKRFQNESMNLWYAESHTVVHNDWEQFKQRLIEHVRDRVRVQSKSKSTQQQQPSSETFEYYRQKQQSTSADIREDFQKFSGVEDPELWVESINETFAEIRIPPNQRLDFIPSLLTKKALTDHVLRKLKSFGGKNENVILWLEDFELLVKSQRWSDDMKFKCVPTLLQDEAMKWYKRNSATITSWSEFEKQIKEEFTSRFKNRKAFERLLHYEQSMNQSIKDYYNEIMDLCKEADPQMSETIKLQYLLTKVKPTLKLEVSKQFPETPADFLNYGKQLEELMEFMKDDPTTVCVACAPQPSTSSRIHASINRNDQRSYVPPPRRFEQQQESNELHHLLVNRPVTPLPSSSQTPRNNPSQSSNAAANSQSNQTQHNLYYSRSAYPTSRPPPQNYSGCHSCGSLDHYQRACPKRQGFP</sequence>
<dbReference type="Pfam" id="PF03732">
    <property type="entry name" value="Retrotrans_gag"/>
    <property type="match status" value="1"/>
</dbReference>